<reference evidence="1" key="1">
    <citation type="submission" date="2022-06" db="EMBL/GenBank/DDBJ databases">
        <title>New cyanobacteria of genus Symplocastrum in benthos of Lake Baikal.</title>
        <authorList>
            <person name="Sorokovikova E."/>
            <person name="Tikhonova I."/>
            <person name="Krasnopeev A."/>
            <person name="Evseev P."/>
            <person name="Gladkikh A."/>
            <person name="Belykh O."/>
        </authorList>
    </citation>
    <scope>NUCLEOTIDE SEQUENCE</scope>
    <source>
        <strain evidence="1">BBK-W-15</strain>
    </source>
</reference>
<dbReference type="AlphaFoldDB" id="A0AAE3KMH2"/>
<organism evidence="1 2">
    <name type="scientific">Limnofasciculus baicalensis BBK-W-15</name>
    <dbReference type="NCBI Taxonomy" id="2699891"/>
    <lineage>
        <taxon>Bacteria</taxon>
        <taxon>Bacillati</taxon>
        <taxon>Cyanobacteriota</taxon>
        <taxon>Cyanophyceae</taxon>
        <taxon>Coleofasciculales</taxon>
        <taxon>Coleofasciculaceae</taxon>
        <taxon>Limnofasciculus</taxon>
        <taxon>Limnofasciculus baicalensis</taxon>
    </lineage>
</organism>
<evidence type="ECO:0000313" key="2">
    <source>
        <dbReference type="Proteomes" id="UP001204953"/>
    </source>
</evidence>
<proteinExistence type="predicted"/>
<dbReference type="EMBL" id="JAMZMM010000022">
    <property type="protein sequence ID" value="MCP2727648.1"/>
    <property type="molecule type" value="Genomic_DNA"/>
</dbReference>
<sequence length="161" mass="18836">MSRNRYQPHIIILPEDRANEEIANGFIQYPNINEHAIQIERPAGGWGKVIEKFTEAHVPEMRLFTKRMILLLIDFDRSEDRFSYVESQIPQDLKERVFILGVQSNPESLRRDTQKNFEGIGETLAKDCSDNTNQLWGHALLKHNKTELERMILSVKPFLFN</sequence>
<name>A0AAE3KMH2_9CYAN</name>
<comment type="caution">
    <text evidence="1">The sequence shown here is derived from an EMBL/GenBank/DDBJ whole genome shotgun (WGS) entry which is preliminary data.</text>
</comment>
<accession>A0AAE3KMH2</accession>
<dbReference type="Proteomes" id="UP001204953">
    <property type="component" value="Unassembled WGS sequence"/>
</dbReference>
<keyword evidence="2" id="KW-1185">Reference proteome</keyword>
<dbReference type="RefSeq" id="WP_254010459.1">
    <property type="nucleotide sequence ID" value="NZ_JAMZMM010000022.1"/>
</dbReference>
<evidence type="ECO:0000313" key="1">
    <source>
        <dbReference type="EMBL" id="MCP2727648.1"/>
    </source>
</evidence>
<protein>
    <submittedName>
        <fullName evidence="1">Uncharacterized protein</fullName>
    </submittedName>
</protein>
<gene>
    <name evidence="1" type="ORF">NJ959_04045</name>
</gene>